<organism evidence="2 3">
    <name type="scientific">Desulforamulus aquiferis</name>
    <dbReference type="NCBI Taxonomy" id="1397668"/>
    <lineage>
        <taxon>Bacteria</taxon>
        <taxon>Bacillati</taxon>
        <taxon>Bacillota</taxon>
        <taxon>Clostridia</taxon>
        <taxon>Eubacteriales</taxon>
        <taxon>Peptococcaceae</taxon>
        <taxon>Desulforamulus</taxon>
    </lineage>
</organism>
<evidence type="ECO:0000313" key="3">
    <source>
        <dbReference type="Proteomes" id="UP001172911"/>
    </source>
</evidence>
<feature type="transmembrane region" description="Helical" evidence="1">
    <location>
        <begin position="223"/>
        <end position="241"/>
    </location>
</feature>
<dbReference type="NCBIfam" id="TIGR00341">
    <property type="entry name" value="TIGR00341 family protein"/>
    <property type="match status" value="1"/>
</dbReference>
<dbReference type="Proteomes" id="UP001172911">
    <property type="component" value="Unassembled WGS sequence"/>
</dbReference>
<reference evidence="2" key="1">
    <citation type="journal article" date="2023" name="J. Hazard. Mater.">
        <title>Anaerobic biodegradation of pyrene and benzo[a]pyrene by a new sulfate-reducing Desulforamulus aquiferis strain DSA.</title>
        <authorList>
            <person name="Zhang Z."/>
            <person name="Sun J."/>
            <person name="Gong X."/>
            <person name="Wang C."/>
            <person name="Wang H."/>
        </authorList>
    </citation>
    <scope>NUCLEOTIDE SEQUENCE</scope>
    <source>
        <strain evidence="2">DSA</strain>
    </source>
</reference>
<feature type="transmembrane region" description="Helical" evidence="1">
    <location>
        <begin position="86"/>
        <end position="105"/>
    </location>
</feature>
<proteinExistence type="predicted"/>
<gene>
    <name evidence="2" type="ORF">P6N53_11930</name>
</gene>
<feature type="transmembrane region" description="Helical" evidence="1">
    <location>
        <begin position="27"/>
        <end position="46"/>
    </location>
</feature>
<evidence type="ECO:0000256" key="1">
    <source>
        <dbReference type="SAM" id="Phobius"/>
    </source>
</evidence>
<dbReference type="InterPro" id="IPR005240">
    <property type="entry name" value="DUF389"/>
</dbReference>
<dbReference type="PANTHER" id="PTHR20992">
    <property type="entry name" value="AT15442P-RELATED"/>
    <property type="match status" value="1"/>
</dbReference>
<dbReference type="Pfam" id="PF04087">
    <property type="entry name" value="DUF389"/>
    <property type="match status" value="1"/>
</dbReference>
<dbReference type="RefSeq" id="WP_304543401.1">
    <property type="nucleotide sequence ID" value="NZ_JARPTC010000017.1"/>
</dbReference>
<feature type="transmembrane region" description="Helical" evidence="1">
    <location>
        <begin position="148"/>
        <end position="170"/>
    </location>
</feature>
<dbReference type="PANTHER" id="PTHR20992:SF9">
    <property type="entry name" value="AT15442P-RELATED"/>
    <property type="match status" value="1"/>
</dbReference>
<sequence length="444" mass="48429">MAWFEPINEKSRQRIYLELRDNSHPDVFFYVMVVLSATIATFGLLMNSVAVIIGAMLIAPLMTPIVAGSLAITLANTRLLRSSAKAEVTGIMLAVTIAVFLTLLSPTKELNAEILARTQPTLIDLVIALASGAAGAYAMCFRPGSAALPGVAIATALMPPLCVVGIGLALGNSSVAGGAFLLFLANLIAISIASSGVFRLAGFTSRFIHHSESDHIPFFKNRLVLSLTLLVLISIPLVGIMKEAVNHTNTEKLIKHTLTESMAILPGTDLTDVSFQDKKDDFVVRAVLRSSNIIKPEHVRQLENVLEYKLARPVTLNTQVVLIQDVNTETSTSAYAELLPQEKDTTTPVLAVGGTVPEEIIETVVQEKVALLPEYILTDFTLSYQRSNGTYIVNLYLQGPEELDDKFRLTIGRILEERLKRRVIVGITFHQMSFETSLNTNEIK</sequence>
<keyword evidence="3" id="KW-1185">Reference proteome</keyword>
<feature type="transmembrane region" description="Helical" evidence="1">
    <location>
        <begin position="125"/>
        <end position="141"/>
    </location>
</feature>
<accession>A0AAW7ZFA0</accession>
<keyword evidence="1" id="KW-0472">Membrane</keyword>
<keyword evidence="1" id="KW-1133">Transmembrane helix</keyword>
<dbReference type="AlphaFoldDB" id="A0AAW7ZFA0"/>
<name>A0AAW7ZFA0_9FIRM</name>
<reference evidence="2" key="2">
    <citation type="submission" date="2023-03" db="EMBL/GenBank/DDBJ databases">
        <authorList>
            <person name="Zhang Z."/>
        </authorList>
    </citation>
    <scope>NUCLEOTIDE SEQUENCE</scope>
    <source>
        <strain evidence="2">DSA</strain>
    </source>
</reference>
<dbReference type="EMBL" id="JARPTC010000017">
    <property type="protein sequence ID" value="MDO7787930.1"/>
    <property type="molecule type" value="Genomic_DNA"/>
</dbReference>
<feature type="transmembrane region" description="Helical" evidence="1">
    <location>
        <begin position="176"/>
        <end position="202"/>
    </location>
</feature>
<keyword evidence="1" id="KW-0812">Transmembrane</keyword>
<comment type="caution">
    <text evidence="2">The sequence shown here is derived from an EMBL/GenBank/DDBJ whole genome shotgun (WGS) entry which is preliminary data.</text>
</comment>
<feature type="transmembrane region" description="Helical" evidence="1">
    <location>
        <begin position="52"/>
        <end position="74"/>
    </location>
</feature>
<evidence type="ECO:0000313" key="2">
    <source>
        <dbReference type="EMBL" id="MDO7787930.1"/>
    </source>
</evidence>
<protein>
    <submittedName>
        <fullName evidence="2">TIGR00341 family protein</fullName>
    </submittedName>
</protein>